<protein>
    <submittedName>
        <fullName evidence="10">Chloramphenicol-sensitive protein RarD</fullName>
    </submittedName>
</protein>
<proteinExistence type="inferred from homology"/>
<evidence type="ECO:0000256" key="8">
    <source>
        <dbReference type="SAM" id="Phobius"/>
    </source>
</evidence>
<feature type="transmembrane region" description="Helical" evidence="8">
    <location>
        <begin position="225"/>
        <end position="243"/>
    </location>
</feature>
<evidence type="ECO:0000313" key="11">
    <source>
        <dbReference type="Proteomes" id="UP000295341"/>
    </source>
</evidence>
<feature type="transmembrane region" description="Helical" evidence="8">
    <location>
        <begin position="281"/>
        <end position="300"/>
    </location>
</feature>
<keyword evidence="4" id="KW-1003">Cell membrane</keyword>
<feature type="transmembrane region" description="Helical" evidence="8">
    <location>
        <begin position="20"/>
        <end position="38"/>
    </location>
</feature>
<keyword evidence="11" id="KW-1185">Reference proteome</keyword>
<dbReference type="AlphaFoldDB" id="A0A4S3K0X2"/>
<keyword evidence="3" id="KW-0813">Transport</keyword>
<dbReference type="InterPro" id="IPR000620">
    <property type="entry name" value="EamA_dom"/>
</dbReference>
<evidence type="ECO:0000313" key="10">
    <source>
        <dbReference type="EMBL" id="TDU23249.1"/>
    </source>
</evidence>
<feature type="transmembrane region" description="Helical" evidence="8">
    <location>
        <begin position="255"/>
        <end position="275"/>
    </location>
</feature>
<comment type="similarity">
    <text evidence="2">Belongs to the EamA transporter family.</text>
</comment>
<keyword evidence="6 8" id="KW-1133">Transmembrane helix</keyword>
<organism evidence="10 11">
    <name type="scientific">Panacagrimonas perspica</name>
    <dbReference type="NCBI Taxonomy" id="381431"/>
    <lineage>
        <taxon>Bacteria</taxon>
        <taxon>Pseudomonadati</taxon>
        <taxon>Pseudomonadota</taxon>
        <taxon>Gammaproteobacteria</taxon>
        <taxon>Nevskiales</taxon>
        <taxon>Nevskiaceae</taxon>
        <taxon>Panacagrimonas</taxon>
    </lineage>
</organism>
<evidence type="ECO:0000256" key="4">
    <source>
        <dbReference type="ARBA" id="ARBA00022475"/>
    </source>
</evidence>
<dbReference type="NCBIfam" id="TIGR00688">
    <property type="entry name" value="rarD"/>
    <property type="match status" value="1"/>
</dbReference>
<keyword evidence="5 8" id="KW-0812">Transmembrane</keyword>
<dbReference type="EMBL" id="SOBT01000013">
    <property type="protein sequence ID" value="TDU23249.1"/>
    <property type="molecule type" value="Genomic_DNA"/>
</dbReference>
<feature type="transmembrane region" description="Helical" evidence="8">
    <location>
        <begin position="115"/>
        <end position="132"/>
    </location>
</feature>
<dbReference type="RefSeq" id="WP_133883919.1">
    <property type="nucleotide sequence ID" value="NZ_MWIN01000025.1"/>
</dbReference>
<dbReference type="PANTHER" id="PTHR22911">
    <property type="entry name" value="ACYL-MALONYL CONDENSING ENZYME-RELATED"/>
    <property type="match status" value="1"/>
</dbReference>
<feature type="domain" description="EamA" evidence="9">
    <location>
        <begin position="20"/>
        <end position="155"/>
    </location>
</feature>
<evidence type="ECO:0000256" key="3">
    <source>
        <dbReference type="ARBA" id="ARBA00022448"/>
    </source>
</evidence>
<sequence>MSTPPPAPLPNAPADEFRRGFVATVATFVVWGLFPLYWRQLHEVPSLQITAHRIAWCTLFVVGFLLWRNGAGWLRATLSRPRAVPMLCASSVLISVNWVLYIWAVNHGYVVESSLGYFINPLVNVLLGVAVLQERLNTRQWCSVALAACGVAWLTWSVGRPPWIALTLASSFGLYGLIRKQASVESIPGLGVESLIMFLPALGYLIWSEWAGVGAFGHVGLREDVLMVLAGLATAMPLIWFAYGARRIPLSLVGVIQYIGPTLQLLIGVFLFGEAFSHDQLIGFGCIWAALALYAVDGLWRLRMRGYG</sequence>
<evidence type="ECO:0000256" key="6">
    <source>
        <dbReference type="ARBA" id="ARBA00022989"/>
    </source>
</evidence>
<comment type="caution">
    <text evidence="10">The sequence shown here is derived from an EMBL/GenBank/DDBJ whole genome shotgun (WGS) entry which is preliminary data.</text>
</comment>
<accession>A0A4S3K0X2</accession>
<dbReference type="InterPro" id="IPR004626">
    <property type="entry name" value="RarD"/>
</dbReference>
<dbReference type="PANTHER" id="PTHR22911:SF137">
    <property type="entry name" value="SOLUTE CARRIER FAMILY 35 MEMBER G2-RELATED"/>
    <property type="match status" value="1"/>
</dbReference>
<gene>
    <name evidence="10" type="ORF">DFR24_4772</name>
</gene>
<dbReference type="GO" id="GO:0005886">
    <property type="term" value="C:plasma membrane"/>
    <property type="evidence" value="ECO:0007669"/>
    <property type="project" value="UniProtKB-SubCell"/>
</dbReference>
<keyword evidence="7 8" id="KW-0472">Membrane</keyword>
<comment type="subcellular location">
    <subcellularLocation>
        <location evidence="1">Cell membrane</location>
        <topology evidence="1">Multi-pass membrane protein</topology>
    </subcellularLocation>
</comment>
<evidence type="ECO:0000256" key="2">
    <source>
        <dbReference type="ARBA" id="ARBA00007362"/>
    </source>
</evidence>
<dbReference type="Proteomes" id="UP000295341">
    <property type="component" value="Unassembled WGS sequence"/>
</dbReference>
<evidence type="ECO:0000259" key="9">
    <source>
        <dbReference type="Pfam" id="PF00892"/>
    </source>
</evidence>
<name>A0A4S3K0X2_9GAMM</name>
<evidence type="ECO:0000256" key="7">
    <source>
        <dbReference type="ARBA" id="ARBA00023136"/>
    </source>
</evidence>
<evidence type="ECO:0000256" key="5">
    <source>
        <dbReference type="ARBA" id="ARBA00022692"/>
    </source>
</evidence>
<feature type="transmembrane region" description="Helical" evidence="8">
    <location>
        <begin position="83"/>
        <end position="103"/>
    </location>
</feature>
<dbReference type="InterPro" id="IPR037185">
    <property type="entry name" value="EmrE-like"/>
</dbReference>
<evidence type="ECO:0000256" key="1">
    <source>
        <dbReference type="ARBA" id="ARBA00004651"/>
    </source>
</evidence>
<dbReference type="SUPFAM" id="SSF103481">
    <property type="entry name" value="Multidrug resistance efflux transporter EmrE"/>
    <property type="match status" value="2"/>
</dbReference>
<feature type="transmembrane region" description="Helical" evidence="8">
    <location>
        <begin position="50"/>
        <end position="71"/>
    </location>
</feature>
<feature type="domain" description="EamA" evidence="9">
    <location>
        <begin position="164"/>
        <end position="294"/>
    </location>
</feature>
<dbReference type="OrthoDB" id="369870at2"/>
<reference evidence="10 11" key="1">
    <citation type="submission" date="2019-03" db="EMBL/GenBank/DDBJ databases">
        <title>Genomic Encyclopedia of Type Strains, Phase IV (KMG-IV): sequencing the most valuable type-strain genomes for metagenomic binning, comparative biology and taxonomic classification.</title>
        <authorList>
            <person name="Goeker M."/>
        </authorList>
    </citation>
    <scope>NUCLEOTIDE SEQUENCE [LARGE SCALE GENOMIC DNA]</scope>
    <source>
        <strain evidence="10 11">DSM 26377</strain>
    </source>
</reference>
<dbReference type="Pfam" id="PF00892">
    <property type="entry name" value="EamA"/>
    <property type="match status" value="2"/>
</dbReference>
<feature type="transmembrane region" description="Helical" evidence="8">
    <location>
        <begin position="190"/>
        <end position="213"/>
    </location>
</feature>